<feature type="compositionally biased region" description="Polar residues" evidence="1">
    <location>
        <begin position="1"/>
        <end position="16"/>
    </location>
</feature>
<feature type="compositionally biased region" description="Low complexity" evidence="1">
    <location>
        <begin position="73"/>
        <end position="84"/>
    </location>
</feature>
<accession>A0A8H7C4G5</accession>
<name>A0A8H7C4G5_AGABI</name>
<sequence>MGRDASGSNAPSTSAVTAAGRKRDASRNDALSNPPLSGKGNLGKSGAPITDTRPRKNGSPPPPVPLHSKPKPRASAPSPPSRASFANAVRQGGRGNISQTSSTLLTPETVQLAQQIMSFQPGLTFKEAMDLTTGGRPKQSANQHRGKPQPKGRQAVMSERAKAAISSGLNRKSAQFAYSEVIRREEFDDMGKIINEMNKHLIFARSQIRVQTGRLLKNVVHFNLNRVPNQPEFDRIKEVLSKALQKDIPEGENAFAPQSIAHLIFKGFNYFTNKFNRRPEDILTGEQVLQMMYDLDQFKDIEAVKKLAVVRSKGSNDMAVVFMDVWDSKNGIRIKNLVNKVYHIGGKLIKVEYAKQREFVPQCQKCWRWDHGTSRCRINHQRCARCGQGHMTINHDEFSTCCGAIRKEKQVKFVKCEHKLKCLNCKVL</sequence>
<evidence type="ECO:0000313" key="3">
    <source>
        <dbReference type="Proteomes" id="UP000629468"/>
    </source>
</evidence>
<comment type="caution">
    <text evidence="2">The sequence shown here is derived from an EMBL/GenBank/DDBJ whole genome shotgun (WGS) entry which is preliminary data.</text>
</comment>
<organism evidence="2 3">
    <name type="scientific">Agaricus bisporus var. burnettii</name>
    <dbReference type="NCBI Taxonomy" id="192524"/>
    <lineage>
        <taxon>Eukaryota</taxon>
        <taxon>Fungi</taxon>
        <taxon>Dikarya</taxon>
        <taxon>Basidiomycota</taxon>
        <taxon>Agaricomycotina</taxon>
        <taxon>Agaricomycetes</taxon>
        <taxon>Agaricomycetidae</taxon>
        <taxon>Agaricales</taxon>
        <taxon>Agaricineae</taxon>
        <taxon>Agaricaceae</taxon>
        <taxon>Agaricus</taxon>
    </lineage>
</organism>
<evidence type="ECO:0000256" key="1">
    <source>
        <dbReference type="SAM" id="MobiDB-lite"/>
    </source>
</evidence>
<protein>
    <submittedName>
        <fullName evidence="2">Uncharacterized protein</fullName>
    </submittedName>
</protein>
<dbReference type="EMBL" id="JABXXO010000013">
    <property type="protein sequence ID" value="KAF7761998.1"/>
    <property type="molecule type" value="Genomic_DNA"/>
</dbReference>
<reference evidence="2 3" key="1">
    <citation type="journal article" name="Sci. Rep.">
        <title>Telomere-to-telomere assembled and centromere annotated genomes of the two main subspecies of the button mushroom Agaricus bisporus reveal especially polymorphic chromosome ends.</title>
        <authorList>
            <person name="Sonnenberg A.S.M."/>
            <person name="Sedaghat-Telgerd N."/>
            <person name="Lavrijssen B."/>
            <person name="Ohm R.A."/>
            <person name="Hendrickx P.M."/>
            <person name="Scholtmeijer K."/>
            <person name="Baars J.J.P."/>
            <person name="van Peer A."/>
        </authorList>
    </citation>
    <scope>NUCLEOTIDE SEQUENCE [LARGE SCALE GENOMIC DNA]</scope>
    <source>
        <strain evidence="2 3">H119_p4</strain>
    </source>
</reference>
<feature type="region of interest" description="Disordered" evidence="1">
    <location>
        <begin position="132"/>
        <end position="166"/>
    </location>
</feature>
<proteinExistence type="predicted"/>
<dbReference type="AlphaFoldDB" id="A0A8H7C4G5"/>
<evidence type="ECO:0000313" key="2">
    <source>
        <dbReference type="EMBL" id="KAF7761998.1"/>
    </source>
</evidence>
<dbReference type="Proteomes" id="UP000629468">
    <property type="component" value="Unassembled WGS sequence"/>
</dbReference>
<gene>
    <name evidence="2" type="ORF">Agabi119p4_9990</name>
</gene>
<feature type="region of interest" description="Disordered" evidence="1">
    <location>
        <begin position="1"/>
        <end position="86"/>
    </location>
</feature>